<dbReference type="STRING" id="262004.SAMN04489796_11367"/>
<dbReference type="InterPro" id="IPR027379">
    <property type="entry name" value="CLS_N"/>
</dbReference>
<gene>
    <name evidence="8" type="ORF">SAMN04489796_11367</name>
</gene>
<evidence type="ECO:0000256" key="1">
    <source>
        <dbReference type="ARBA" id="ARBA00004651"/>
    </source>
</evidence>
<feature type="domain" description="Cardiolipin synthase N-terminal" evidence="7">
    <location>
        <begin position="15"/>
        <end position="57"/>
    </location>
</feature>
<dbReference type="OrthoDB" id="1123449at2"/>
<proteinExistence type="predicted"/>
<sequence>MESFLIIGFIIVAIVLWLWAIFDITRSRFKNPYMSTVWFLTILFFPAIGSIFYLLFRKKLITEGPRKFQPKFNRRELK</sequence>
<keyword evidence="3 6" id="KW-0812">Transmembrane</keyword>
<evidence type="ECO:0000259" key="7">
    <source>
        <dbReference type="Pfam" id="PF13396"/>
    </source>
</evidence>
<evidence type="ECO:0000256" key="2">
    <source>
        <dbReference type="ARBA" id="ARBA00022475"/>
    </source>
</evidence>
<evidence type="ECO:0000256" key="5">
    <source>
        <dbReference type="ARBA" id="ARBA00023136"/>
    </source>
</evidence>
<accession>A0A1G8LS17</accession>
<comment type="subcellular location">
    <subcellularLocation>
        <location evidence="1">Cell membrane</location>
        <topology evidence="1">Multi-pass membrane protein</topology>
    </subcellularLocation>
</comment>
<dbReference type="Pfam" id="PF13396">
    <property type="entry name" value="PLDc_N"/>
    <property type="match status" value="1"/>
</dbReference>
<evidence type="ECO:0000256" key="3">
    <source>
        <dbReference type="ARBA" id="ARBA00022692"/>
    </source>
</evidence>
<reference evidence="9" key="1">
    <citation type="submission" date="2016-10" db="EMBL/GenBank/DDBJ databases">
        <authorList>
            <person name="Varghese N."/>
            <person name="Submissions S."/>
        </authorList>
    </citation>
    <scope>NUCLEOTIDE SEQUENCE [LARGE SCALE GENOMIC DNA]</scope>
    <source>
        <strain evidence="9">DSM 15363</strain>
    </source>
</reference>
<evidence type="ECO:0000313" key="9">
    <source>
        <dbReference type="Proteomes" id="UP000199492"/>
    </source>
</evidence>
<keyword evidence="5 6" id="KW-0472">Membrane</keyword>
<keyword evidence="4 6" id="KW-1133">Transmembrane helix</keyword>
<dbReference type="RefSeq" id="WP_092471071.1">
    <property type="nucleotide sequence ID" value="NZ_FNCZ01000013.1"/>
</dbReference>
<keyword evidence="2" id="KW-1003">Cell membrane</keyword>
<feature type="transmembrane region" description="Helical" evidence="6">
    <location>
        <begin position="6"/>
        <end position="25"/>
    </location>
</feature>
<dbReference type="Proteomes" id="UP000199492">
    <property type="component" value="Unassembled WGS sequence"/>
</dbReference>
<organism evidence="8 9">
    <name type="scientific">Winogradskyella thalassocola</name>
    <dbReference type="NCBI Taxonomy" id="262004"/>
    <lineage>
        <taxon>Bacteria</taxon>
        <taxon>Pseudomonadati</taxon>
        <taxon>Bacteroidota</taxon>
        <taxon>Flavobacteriia</taxon>
        <taxon>Flavobacteriales</taxon>
        <taxon>Flavobacteriaceae</taxon>
        <taxon>Winogradskyella</taxon>
    </lineage>
</organism>
<evidence type="ECO:0000313" key="8">
    <source>
        <dbReference type="EMBL" id="SDI58478.1"/>
    </source>
</evidence>
<name>A0A1G8LS17_9FLAO</name>
<evidence type="ECO:0000256" key="4">
    <source>
        <dbReference type="ARBA" id="ARBA00022989"/>
    </source>
</evidence>
<feature type="transmembrane region" description="Helical" evidence="6">
    <location>
        <begin position="37"/>
        <end position="56"/>
    </location>
</feature>
<evidence type="ECO:0000256" key="6">
    <source>
        <dbReference type="SAM" id="Phobius"/>
    </source>
</evidence>
<dbReference type="EMBL" id="FNCZ01000013">
    <property type="protein sequence ID" value="SDI58478.1"/>
    <property type="molecule type" value="Genomic_DNA"/>
</dbReference>
<keyword evidence="9" id="KW-1185">Reference proteome</keyword>
<dbReference type="GO" id="GO:0005886">
    <property type="term" value="C:plasma membrane"/>
    <property type="evidence" value="ECO:0007669"/>
    <property type="project" value="UniProtKB-SubCell"/>
</dbReference>
<protein>
    <submittedName>
        <fullName evidence="8">Phospholipase_D-nuclease N-terminal</fullName>
    </submittedName>
</protein>
<dbReference type="AlphaFoldDB" id="A0A1G8LS17"/>